<dbReference type="GO" id="GO:0004794">
    <property type="term" value="F:threonine deaminase activity"/>
    <property type="evidence" value="ECO:0007669"/>
    <property type="project" value="TreeGrafter"/>
</dbReference>
<comment type="caution">
    <text evidence="5">The sequence shown here is derived from an EMBL/GenBank/DDBJ whole genome shotgun (WGS) entry which is preliminary data.</text>
</comment>
<dbReference type="InterPro" id="IPR036052">
    <property type="entry name" value="TrpB-like_PALP_sf"/>
</dbReference>
<dbReference type="AlphaFoldDB" id="A0AAE3FN47"/>
<gene>
    <name evidence="5" type="ORF">AArcSt11_00195</name>
</gene>
<evidence type="ECO:0000259" key="4">
    <source>
        <dbReference type="Pfam" id="PF00291"/>
    </source>
</evidence>
<comment type="cofactor">
    <cofactor evidence="1">
        <name>pyridoxal 5'-phosphate</name>
        <dbReference type="ChEBI" id="CHEBI:597326"/>
    </cofactor>
</comment>
<dbReference type="PANTHER" id="PTHR48078">
    <property type="entry name" value="THREONINE DEHYDRATASE, MITOCHONDRIAL-RELATED"/>
    <property type="match status" value="1"/>
</dbReference>
<name>A0AAE3FN47_9EURY</name>
<dbReference type="SUPFAM" id="SSF53686">
    <property type="entry name" value="Tryptophan synthase beta subunit-like PLP-dependent enzymes"/>
    <property type="match status" value="1"/>
</dbReference>
<dbReference type="InterPro" id="IPR050147">
    <property type="entry name" value="Ser/Thr_Dehydratase"/>
</dbReference>
<dbReference type="GO" id="GO:0009097">
    <property type="term" value="P:isoleucine biosynthetic process"/>
    <property type="evidence" value="ECO:0007669"/>
    <property type="project" value="TreeGrafter"/>
</dbReference>
<organism evidence="5 6">
    <name type="scientific">Natranaeroarchaeum aerophilus</name>
    <dbReference type="NCBI Taxonomy" id="2917711"/>
    <lineage>
        <taxon>Archaea</taxon>
        <taxon>Methanobacteriati</taxon>
        <taxon>Methanobacteriota</taxon>
        <taxon>Stenosarchaea group</taxon>
        <taxon>Halobacteria</taxon>
        <taxon>Halobacteriales</taxon>
        <taxon>Natronoarchaeaceae</taxon>
        <taxon>Natranaeroarchaeum</taxon>
    </lineage>
</organism>
<keyword evidence="6" id="KW-1185">Reference proteome</keyword>
<dbReference type="Pfam" id="PF00291">
    <property type="entry name" value="PALP"/>
    <property type="match status" value="1"/>
</dbReference>
<dbReference type="PANTHER" id="PTHR48078:SF6">
    <property type="entry name" value="L-THREONINE DEHYDRATASE CATABOLIC TDCB"/>
    <property type="match status" value="1"/>
</dbReference>
<reference evidence="5 6" key="1">
    <citation type="journal article" date="2022" name="Syst. Appl. Microbiol.">
        <title>Natronocalculus amylovorans gen. nov., sp. nov., and Natranaeroarchaeum aerophilus sp. nov., dominant culturable amylolytic natronoarchaea from hypersaline soda lakes in southwestern Siberia.</title>
        <authorList>
            <person name="Sorokin D.Y."/>
            <person name="Elcheninov A.G."/>
            <person name="Khizhniak T.V."/>
            <person name="Koenen M."/>
            <person name="Bale N.J."/>
            <person name="Damste J.S.S."/>
            <person name="Kublanov I.V."/>
        </authorList>
    </citation>
    <scope>NUCLEOTIDE SEQUENCE [LARGE SCALE GENOMIC DNA]</scope>
    <source>
        <strain evidence="5 6">AArc-St1-1</strain>
    </source>
</reference>
<evidence type="ECO:0000313" key="5">
    <source>
        <dbReference type="EMBL" id="MCL9812071.1"/>
    </source>
</evidence>
<dbReference type="GO" id="GO:0006567">
    <property type="term" value="P:L-threonine catabolic process"/>
    <property type="evidence" value="ECO:0007669"/>
    <property type="project" value="TreeGrafter"/>
</dbReference>
<dbReference type="EMBL" id="JAKRVY010000001">
    <property type="protein sequence ID" value="MCL9812071.1"/>
    <property type="molecule type" value="Genomic_DNA"/>
</dbReference>
<accession>A0AAE3FN47</accession>
<keyword evidence="3" id="KW-0456">Lyase</keyword>
<dbReference type="GO" id="GO:0003941">
    <property type="term" value="F:L-serine ammonia-lyase activity"/>
    <property type="evidence" value="ECO:0007669"/>
    <property type="project" value="TreeGrafter"/>
</dbReference>
<feature type="domain" description="Tryptophan synthase beta chain-like PALP" evidence="4">
    <location>
        <begin position="72"/>
        <end position="382"/>
    </location>
</feature>
<evidence type="ECO:0000256" key="2">
    <source>
        <dbReference type="ARBA" id="ARBA00022898"/>
    </source>
</evidence>
<dbReference type="GO" id="GO:0006565">
    <property type="term" value="P:L-serine catabolic process"/>
    <property type="evidence" value="ECO:0007669"/>
    <property type="project" value="TreeGrafter"/>
</dbReference>
<sequence length="417" mass="43274">MTYGSDHALTCRACGTMVEPADRSPSCPDCGGDLEVRMQPLPAELPGDAGGNAPADLRRYEGFLPTAGTSFVSMGEGWTPLVNAPTLADASASDASQPVPDIRLKNETTNPTWSWKDRVAALVVSHAVASGADRIATASSGNQGCAIAAYAARAGIDRVLVCASPSSEPPHCRQMRAHGAAVVTLSEYDGRRSLLEALADRGWFVAYDLPEWFGGQPYVYEGYRTIAFELVEQLGGVPDTVAVPVGSGAGIYGVWKGFRELTAAGIVDETPRLFSAESTERHPLACAYNANEETVGFDHGPEPISTSTMAPTADDRALDAVRESGGAAYVVDREAVEAAIRACGRDGVFLEPASGLAAAAVSRALADGAIDPDETIVTIGSGAGISWPETTAGAVGRAPTVEPSIEAVADAVSFSLD</sequence>
<protein>
    <submittedName>
        <fullName evidence="5">Pyridoxal-phosphate dependent enzyme</fullName>
    </submittedName>
</protein>
<evidence type="ECO:0000313" key="6">
    <source>
        <dbReference type="Proteomes" id="UP001202674"/>
    </source>
</evidence>
<dbReference type="Proteomes" id="UP001202674">
    <property type="component" value="Unassembled WGS sequence"/>
</dbReference>
<proteinExistence type="predicted"/>
<dbReference type="RefSeq" id="WP_250593607.1">
    <property type="nucleotide sequence ID" value="NZ_JAKRVY010000001.1"/>
</dbReference>
<dbReference type="InterPro" id="IPR001926">
    <property type="entry name" value="TrpB-like_PALP"/>
</dbReference>
<evidence type="ECO:0000256" key="3">
    <source>
        <dbReference type="ARBA" id="ARBA00023239"/>
    </source>
</evidence>
<keyword evidence="2" id="KW-0663">Pyridoxal phosphate</keyword>
<dbReference type="Gene3D" id="3.40.50.1100">
    <property type="match status" value="2"/>
</dbReference>
<evidence type="ECO:0000256" key="1">
    <source>
        <dbReference type="ARBA" id="ARBA00001933"/>
    </source>
</evidence>